<dbReference type="Pfam" id="PF06630">
    <property type="entry name" value="Exonuc_VIII"/>
    <property type="match status" value="2"/>
</dbReference>
<dbReference type="Gene3D" id="3.90.320.10">
    <property type="match status" value="1"/>
</dbReference>
<proteinExistence type="predicted"/>
<feature type="compositionally biased region" description="Basic and acidic residues" evidence="1">
    <location>
        <begin position="609"/>
        <end position="623"/>
    </location>
</feature>
<dbReference type="InterPro" id="IPR010584">
    <property type="entry name" value="ExoDNase_VIII"/>
</dbReference>
<gene>
    <name evidence="2" type="ORF">KV121_004909</name>
</gene>
<dbReference type="InterPro" id="IPR011604">
    <property type="entry name" value="PDDEXK-like_dom_sf"/>
</dbReference>
<reference evidence="2" key="1">
    <citation type="journal article" date="2018" name="Genome Biol.">
        <title>SKESA: strategic k-mer extension for scrupulous assemblies.</title>
        <authorList>
            <person name="Souvorov A."/>
            <person name="Agarwala R."/>
            <person name="Lipman D.J."/>
        </authorList>
    </citation>
    <scope>NUCLEOTIDE SEQUENCE</scope>
    <source>
        <strain evidence="2">91871</strain>
    </source>
</reference>
<name>A0A9P4DJQ7_CITFR</name>
<feature type="region of interest" description="Disordered" evidence="1">
    <location>
        <begin position="495"/>
        <end position="514"/>
    </location>
</feature>
<evidence type="ECO:0000313" key="3">
    <source>
        <dbReference type="Proteomes" id="UP000885148"/>
    </source>
</evidence>
<dbReference type="GO" id="GO:0051908">
    <property type="term" value="F:double-stranded DNA 5'-3' DNA exonuclease activity"/>
    <property type="evidence" value="ECO:0007669"/>
    <property type="project" value="InterPro"/>
</dbReference>
<accession>A0A9P4DJQ7</accession>
<evidence type="ECO:0000256" key="1">
    <source>
        <dbReference type="SAM" id="MobiDB-lite"/>
    </source>
</evidence>
<protein>
    <submittedName>
        <fullName evidence="2">PD-(D/E)XK nuclease-like domain-containing protein</fullName>
    </submittedName>
</protein>
<sequence>MEFFNVVKATQKSGKQDAVVWFTAKTEARANLMLDVALEDAGIETGRGKDYAKPIRTDFPVVDNLPEEGEVDFTWCDRYELQDDGRTWLPKSAGDVVTTIPADVKNTDEVATSDVNVSLENRTPAVRFAFHLMSDKYLTHVTKEQQLAASEMSLDESNTYLQNLLQVKNDVPEIGELSLNAEWKMIQAIKDIFEQGEEHEPEVIAAFMSDWVNAEAGDRNQLVEDWRSGNFPLLKTETTSVGDEVGPEEQSQQPEQPNLIVVATLPFRQRVLAQFIGDGEYLYHIDAGQKNEIVRLEMDTDDTYIQNLLLAAENVEAFKKAIEHDIHKVVNAVKTVFSVDGKKPELATVIQFLTVWFKTEYIDRGLLVKEWQKGNRVAQIQRIDVKTNAGGGNKTDRNTDYVHTLDTLDVEIALATLPMDFNIYDIPGGVYRRAKEIVSKKESPFSEWSEALRKTAGILDYSRAAIFALIRGTSSELVNFPGRLRAYINANLTENDHSNPSEETLADAGHTPDVSWENEVNEQVAAEQKTAAKQPQIANMGNGVFSIDGLMGDQQTHTDDRSPVNEDTTSNVQMEETISDEEQAGDEVQSSESSLETGEESHTGQQADVKQKPENAHQNDESAHQNAQKVNQTEPEAQSDEPAVVYPAYFEPGRYEGLPNEVYHAANGISSTQVKDARVSLMYFNARHVEKTIVKERSPVLDMGNLVHALALQPEQLDAEFSVEPVIPEGAFTTTATIRAFIDEHNASLPALLSADDIKALLEEYNATLPPQVPLGASLEETGQSYMALPAEFQRIEDGQKQTAAAMKAWIKEYNATLPPQVKTSGSRDALLEQLAIINPDLVAQEAQKPQPLKVSGTKSDLIQAVKSVNPDAVFADELLDAWRENLQGKVLVSRQQLSTALAIQKALLQHPTAGMLLQHPSRAVEVSYFGFDDETGLEVRVRPDLEIDLDGVRIGADLKTISMWNVKQEGLRAKLHREIIDRDYHLSAAMYCETAALDQFFWIFVNKDENYHWIAIIEASAELLELGMLEYRKSMRAIATGFDTGEWPAPITADYTDELNDFDLRRLEALRLA</sequence>
<feature type="compositionally biased region" description="Polar residues" evidence="1">
    <location>
        <begin position="624"/>
        <end position="636"/>
    </location>
</feature>
<dbReference type="AlphaFoldDB" id="A0A9P4DJQ7"/>
<organism evidence="2 3">
    <name type="scientific">Citrobacter freundii</name>
    <dbReference type="NCBI Taxonomy" id="546"/>
    <lineage>
        <taxon>Bacteria</taxon>
        <taxon>Pseudomonadati</taxon>
        <taxon>Pseudomonadota</taxon>
        <taxon>Gammaproteobacteria</taxon>
        <taxon>Enterobacterales</taxon>
        <taxon>Enterobacteriaceae</taxon>
        <taxon>Citrobacter</taxon>
        <taxon>Citrobacter freundii complex</taxon>
    </lineage>
</organism>
<dbReference type="Proteomes" id="UP000885148">
    <property type="component" value="Unassembled WGS sequence"/>
</dbReference>
<evidence type="ECO:0000313" key="2">
    <source>
        <dbReference type="EMBL" id="HBH7044762.1"/>
    </source>
</evidence>
<dbReference type="EMBL" id="DAESCB010000028">
    <property type="protein sequence ID" value="HBH7044762.1"/>
    <property type="molecule type" value="Genomic_DNA"/>
</dbReference>
<comment type="caution">
    <text evidence="2">The sequence shown here is derived from an EMBL/GenBank/DDBJ whole genome shotgun (WGS) entry which is preliminary data.</text>
</comment>
<reference evidence="2" key="2">
    <citation type="submission" date="2021-07" db="EMBL/GenBank/DDBJ databases">
        <authorList>
            <consortium name="NCBI Pathogen Detection Project"/>
        </authorList>
    </citation>
    <scope>NUCLEOTIDE SEQUENCE</scope>
    <source>
        <strain evidence="2">91871</strain>
    </source>
</reference>
<feature type="region of interest" description="Disordered" evidence="1">
    <location>
        <begin position="543"/>
        <end position="642"/>
    </location>
</feature>
<feature type="compositionally biased region" description="Polar residues" evidence="1">
    <location>
        <begin position="565"/>
        <end position="576"/>
    </location>
</feature>